<dbReference type="Gene3D" id="1.20.1280.50">
    <property type="match status" value="1"/>
</dbReference>
<sequence>MSSNKLIKTNQEGEDFISELPEQLLSTILSYLPTDEAVCTSILSKKWTHSWRFVSRLDIDQTQMTSKKKHSRLSKSKIMINAKTVQNYKSVNLPTKIFNRVVEITSSILNSHRGELSSFRLVHFPKCLENGILEGWVRYLVEEKEIQDLVLVRAAEGRSKKFLDPTDRVVLSTLILPINILLSVSKLVLENYNLGLLVSCTSDSYTNNLETLKLSKICIGQEILEGVILSNCKSLKNLSLVMCFGFKKLKIDHTNIIFLELQDIFTNEIHVTAVNLGVLVLHSIGCEPKGLVIDIPNLKVFCAYCVDGWSNFHLKSMLETNVILEECSDLLRSDHPRQYPNIFENLLVLKVDLELNKVREAMPLAYVLRSCPYLEKLEVIILKSDEYDSDGSLPYPSILFWEKREYSDYSHRLKFVTIMGFEAREQEMEFAKHLITRGTKLKMFTVFFNKCSSDRANTGLGLLKVPRASLDLCIEFKPAKEDAYGDQIEDWALKYLDLV</sequence>
<dbReference type="PROSITE" id="PS50181">
    <property type="entry name" value="FBOX"/>
    <property type="match status" value="1"/>
</dbReference>
<evidence type="ECO:0000313" key="3">
    <source>
        <dbReference type="Proteomes" id="UP001163823"/>
    </source>
</evidence>
<dbReference type="CDD" id="cd22160">
    <property type="entry name" value="F-box_AtFBL13-like"/>
    <property type="match status" value="1"/>
</dbReference>
<dbReference type="Pfam" id="PF23622">
    <property type="entry name" value="LRR_At1g61320_AtMIF1"/>
    <property type="match status" value="1"/>
</dbReference>
<evidence type="ECO:0000313" key="2">
    <source>
        <dbReference type="EMBL" id="KAJ7948841.1"/>
    </source>
</evidence>
<accession>A0AAD7L110</accession>
<name>A0AAD7L110_QUISA</name>
<dbReference type="PANTHER" id="PTHR34145:SF28">
    <property type="entry name" value="F-BOX DOMAIN-CONTAINING PROTEIN"/>
    <property type="match status" value="1"/>
</dbReference>
<dbReference type="Pfam" id="PF00646">
    <property type="entry name" value="F-box"/>
    <property type="match status" value="1"/>
</dbReference>
<organism evidence="2 3">
    <name type="scientific">Quillaja saponaria</name>
    <name type="common">Soap bark tree</name>
    <dbReference type="NCBI Taxonomy" id="32244"/>
    <lineage>
        <taxon>Eukaryota</taxon>
        <taxon>Viridiplantae</taxon>
        <taxon>Streptophyta</taxon>
        <taxon>Embryophyta</taxon>
        <taxon>Tracheophyta</taxon>
        <taxon>Spermatophyta</taxon>
        <taxon>Magnoliopsida</taxon>
        <taxon>eudicotyledons</taxon>
        <taxon>Gunneridae</taxon>
        <taxon>Pentapetalae</taxon>
        <taxon>rosids</taxon>
        <taxon>fabids</taxon>
        <taxon>Fabales</taxon>
        <taxon>Quillajaceae</taxon>
        <taxon>Quillaja</taxon>
    </lineage>
</organism>
<protein>
    <submittedName>
        <fullName evidence="2">F-box domain-containing protein/FBD domain-containing protein</fullName>
    </submittedName>
</protein>
<proteinExistence type="predicted"/>
<dbReference type="PANTHER" id="PTHR34145">
    <property type="entry name" value="OS02G0105600 PROTEIN"/>
    <property type="match status" value="1"/>
</dbReference>
<dbReference type="KEGG" id="qsa:O6P43_029268"/>
<dbReference type="InterPro" id="IPR036047">
    <property type="entry name" value="F-box-like_dom_sf"/>
</dbReference>
<dbReference type="EMBL" id="JARAOO010000012">
    <property type="protein sequence ID" value="KAJ7948841.1"/>
    <property type="molecule type" value="Genomic_DNA"/>
</dbReference>
<dbReference type="InterPro" id="IPR001810">
    <property type="entry name" value="F-box_dom"/>
</dbReference>
<gene>
    <name evidence="2" type="ORF">O6P43_029268</name>
</gene>
<comment type="caution">
    <text evidence="2">The sequence shown here is derived from an EMBL/GenBank/DDBJ whole genome shotgun (WGS) entry which is preliminary data.</text>
</comment>
<dbReference type="InterPro" id="IPR055357">
    <property type="entry name" value="LRR_At1g61320_AtMIF1"/>
</dbReference>
<dbReference type="SUPFAM" id="SSF81383">
    <property type="entry name" value="F-box domain"/>
    <property type="match status" value="1"/>
</dbReference>
<dbReference type="Proteomes" id="UP001163823">
    <property type="component" value="Chromosome 12"/>
</dbReference>
<dbReference type="AlphaFoldDB" id="A0AAD7L110"/>
<dbReference type="InterPro" id="IPR053772">
    <property type="entry name" value="At1g61320/At1g61330-like"/>
</dbReference>
<evidence type="ECO:0000259" key="1">
    <source>
        <dbReference type="PROSITE" id="PS50181"/>
    </source>
</evidence>
<feature type="domain" description="F-box" evidence="1">
    <location>
        <begin position="14"/>
        <end position="47"/>
    </location>
</feature>
<dbReference type="InterPro" id="IPR053781">
    <property type="entry name" value="F-box_AtFBL13-like"/>
</dbReference>
<reference evidence="2" key="1">
    <citation type="journal article" date="2023" name="Science">
        <title>Elucidation of the pathway for biosynthesis of saponin adjuvants from the soapbark tree.</title>
        <authorList>
            <person name="Reed J."/>
            <person name="Orme A."/>
            <person name="El-Demerdash A."/>
            <person name="Owen C."/>
            <person name="Martin L.B.B."/>
            <person name="Misra R.C."/>
            <person name="Kikuchi S."/>
            <person name="Rejzek M."/>
            <person name="Martin A.C."/>
            <person name="Harkess A."/>
            <person name="Leebens-Mack J."/>
            <person name="Louveau T."/>
            <person name="Stephenson M.J."/>
            <person name="Osbourn A."/>
        </authorList>
    </citation>
    <scope>NUCLEOTIDE SEQUENCE</scope>
    <source>
        <strain evidence="2">S10</strain>
    </source>
</reference>
<keyword evidence="3" id="KW-1185">Reference proteome</keyword>